<dbReference type="EMBL" id="AP025226">
    <property type="protein sequence ID" value="BDB98785.1"/>
    <property type="molecule type" value="Genomic_DNA"/>
</dbReference>
<protein>
    <submittedName>
        <fullName evidence="1">Uncharacterized protein</fullName>
    </submittedName>
</protein>
<accession>A0AAQ4CSK4</accession>
<gene>
    <name evidence="1" type="ORF">SACC_18020</name>
</gene>
<keyword evidence="2" id="KW-1185">Reference proteome</keyword>
<dbReference type="GeneID" id="68866531"/>
<evidence type="ECO:0000313" key="1">
    <source>
        <dbReference type="EMBL" id="BDB98785.1"/>
    </source>
</evidence>
<evidence type="ECO:0000313" key="2">
    <source>
        <dbReference type="Proteomes" id="UP001319921"/>
    </source>
</evidence>
<sequence length="64" mass="7441">MEEIELVKKIFLIIEENAPDDCRDLVIKKLKEKIIKDIKDLGIEKAIGKWMSEGEEDEEIVIVN</sequence>
<organism evidence="1 2">
    <name type="scientific">Saccharolobus caldissimus</name>
    <dbReference type="NCBI Taxonomy" id="1702097"/>
    <lineage>
        <taxon>Archaea</taxon>
        <taxon>Thermoproteota</taxon>
        <taxon>Thermoprotei</taxon>
        <taxon>Sulfolobales</taxon>
        <taxon>Sulfolobaceae</taxon>
        <taxon>Saccharolobus</taxon>
    </lineage>
</organism>
<proteinExistence type="predicted"/>
<dbReference type="Proteomes" id="UP001319921">
    <property type="component" value="Chromosome"/>
</dbReference>
<dbReference type="RefSeq" id="WP_229569154.1">
    <property type="nucleotide sequence ID" value="NZ_AP025226.1"/>
</dbReference>
<name>A0AAQ4CSK4_9CREN</name>
<dbReference type="KEGG" id="scas:SACC_18020"/>
<reference evidence="1 2" key="1">
    <citation type="journal article" date="2022" name="Microbiol. Resour. Announc.">
        <title>Complete Genome Sequence of the Hyperthermophilic and Acidophilic Archaeon Saccharolobus caldissimus Strain HS-3T.</title>
        <authorList>
            <person name="Sakai H.D."/>
            <person name="Kurosawa N."/>
        </authorList>
    </citation>
    <scope>NUCLEOTIDE SEQUENCE [LARGE SCALE GENOMIC DNA]</scope>
    <source>
        <strain evidence="1 2">JCM32116</strain>
    </source>
</reference>
<dbReference type="AlphaFoldDB" id="A0AAQ4CSK4"/>